<dbReference type="CDD" id="cd07713">
    <property type="entry name" value="DHPS-like_MBL-fold"/>
    <property type="match status" value="1"/>
</dbReference>
<feature type="domain" description="Metallo-beta-lactamase" evidence="1">
    <location>
        <begin position="21"/>
        <end position="85"/>
    </location>
</feature>
<dbReference type="Gene3D" id="3.60.15.10">
    <property type="entry name" value="Ribonuclease Z/Hydroxyacylglutathione hydrolase-like"/>
    <property type="match status" value="1"/>
</dbReference>
<name>A0AAX2JEQ9_9FUSO</name>
<evidence type="ECO:0000313" key="2">
    <source>
        <dbReference type="EMBL" id="SQJ15698.1"/>
    </source>
</evidence>
<evidence type="ECO:0000313" key="3">
    <source>
        <dbReference type="Proteomes" id="UP000249008"/>
    </source>
</evidence>
<gene>
    <name evidence="2" type="ORF">NCTC12112_03065</name>
</gene>
<dbReference type="KEGG" id="ful:C4N20_05880"/>
<dbReference type="RefSeq" id="WP_005979885.1">
    <property type="nucleotide sequence ID" value="NZ_CABKNW010000004.1"/>
</dbReference>
<sequence length="275" mass="31561">MKITTLIENEANSNPELKYEFGLSLFIEDEDISVLFDTGKSGDFTKNAQKLQVPLSNIKHVVLSHSHFDHTGGIRELLDNFNNSFTLHISKTFFEEKHRITGIIHEFLGNNFNEKYILDKGVKINYINSSEYKLSKNITLFTDFKPVNDFETPTRYYFRKIYDNYILDNMEDEIVLGIDTSKGLLVVCGCSHIGIANIIKNIKRRTGKKIYGIMGGLHLSKASDDRIEKVLKYFDECNIEFFGVSHCTGEKVTKILKETKKDFVYNNTGNIITID</sequence>
<dbReference type="PANTHER" id="PTHR13754">
    <property type="entry name" value="METALLO-BETA-LACTAMASE SUPERFAMILY PROTEIN"/>
    <property type="match status" value="1"/>
</dbReference>
<dbReference type="Pfam" id="PF00753">
    <property type="entry name" value="Lactamase_B"/>
    <property type="match status" value="1"/>
</dbReference>
<dbReference type="EMBL" id="LS483487">
    <property type="protein sequence ID" value="SQJ15698.1"/>
    <property type="molecule type" value="Genomic_DNA"/>
</dbReference>
<dbReference type="Proteomes" id="UP000249008">
    <property type="component" value="Chromosome 1"/>
</dbReference>
<proteinExistence type="predicted"/>
<dbReference type="GO" id="GO:0016740">
    <property type="term" value="F:transferase activity"/>
    <property type="evidence" value="ECO:0007669"/>
    <property type="project" value="TreeGrafter"/>
</dbReference>
<dbReference type="GeneID" id="78454329"/>
<dbReference type="InterPro" id="IPR041712">
    <property type="entry name" value="DHPS-like_MBL-fold"/>
</dbReference>
<dbReference type="InterPro" id="IPR052926">
    <property type="entry name" value="Metallo-beta-lactamase_dom"/>
</dbReference>
<evidence type="ECO:0000259" key="1">
    <source>
        <dbReference type="Pfam" id="PF00753"/>
    </source>
</evidence>
<dbReference type="InterPro" id="IPR001279">
    <property type="entry name" value="Metallo-B-lactamas"/>
</dbReference>
<organism evidence="2 3">
    <name type="scientific">Fusobacterium ulcerans</name>
    <dbReference type="NCBI Taxonomy" id="861"/>
    <lineage>
        <taxon>Bacteria</taxon>
        <taxon>Fusobacteriati</taxon>
        <taxon>Fusobacteriota</taxon>
        <taxon>Fusobacteriia</taxon>
        <taxon>Fusobacteriales</taxon>
        <taxon>Fusobacteriaceae</taxon>
        <taxon>Fusobacterium</taxon>
    </lineage>
</organism>
<protein>
    <submittedName>
        <fullName evidence="2">ComEC family competence protein</fullName>
    </submittedName>
</protein>
<reference evidence="2 3" key="1">
    <citation type="submission" date="2018-06" db="EMBL/GenBank/DDBJ databases">
        <authorList>
            <consortium name="Pathogen Informatics"/>
            <person name="Doyle S."/>
        </authorList>
    </citation>
    <scope>NUCLEOTIDE SEQUENCE [LARGE SCALE GENOMIC DNA]</scope>
    <source>
        <strain evidence="2 3">NCTC12112</strain>
    </source>
</reference>
<dbReference type="InterPro" id="IPR036866">
    <property type="entry name" value="RibonucZ/Hydroxyglut_hydro"/>
</dbReference>
<dbReference type="PANTHER" id="PTHR13754:SF13">
    <property type="entry name" value="METALLO-BETA-LACTAMASE SUPERFAMILY PROTEIN (AFU_ORTHOLOGUE AFUA_3G07630)"/>
    <property type="match status" value="1"/>
</dbReference>
<dbReference type="SUPFAM" id="SSF56281">
    <property type="entry name" value="Metallo-hydrolase/oxidoreductase"/>
    <property type="match status" value="1"/>
</dbReference>
<dbReference type="AlphaFoldDB" id="A0AAX2JEQ9"/>
<accession>A0AAX2JEQ9</accession>